<dbReference type="AlphaFoldDB" id="A0AAV2QNN0"/>
<gene>
    <name evidence="2" type="ORF">MNOR_LOCUS13893</name>
</gene>
<comment type="caution">
    <text evidence="2">The sequence shown here is derived from an EMBL/GenBank/DDBJ whole genome shotgun (WGS) entry which is preliminary data.</text>
</comment>
<proteinExistence type="predicted"/>
<dbReference type="EMBL" id="CAXKWB010008136">
    <property type="protein sequence ID" value="CAL4089773.1"/>
    <property type="molecule type" value="Genomic_DNA"/>
</dbReference>
<accession>A0AAV2QNN0</accession>
<feature type="region of interest" description="Disordered" evidence="1">
    <location>
        <begin position="124"/>
        <end position="147"/>
    </location>
</feature>
<evidence type="ECO:0000313" key="2">
    <source>
        <dbReference type="EMBL" id="CAL4089773.1"/>
    </source>
</evidence>
<organism evidence="2 3">
    <name type="scientific">Meganyctiphanes norvegica</name>
    <name type="common">Northern krill</name>
    <name type="synonym">Thysanopoda norvegica</name>
    <dbReference type="NCBI Taxonomy" id="48144"/>
    <lineage>
        <taxon>Eukaryota</taxon>
        <taxon>Metazoa</taxon>
        <taxon>Ecdysozoa</taxon>
        <taxon>Arthropoda</taxon>
        <taxon>Crustacea</taxon>
        <taxon>Multicrustacea</taxon>
        <taxon>Malacostraca</taxon>
        <taxon>Eumalacostraca</taxon>
        <taxon>Eucarida</taxon>
        <taxon>Euphausiacea</taxon>
        <taxon>Euphausiidae</taxon>
        <taxon>Meganyctiphanes</taxon>
    </lineage>
</organism>
<dbReference type="Proteomes" id="UP001497623">
    <property type="component" value="Unassembled WGS sequence"/>
</dbReference>
<name>A0AAV2QNN0_MEGNR</name>
<reference evidence="2 3" key="1">
    <citation type="submission" date="2024-05" db="EMBL/GenBank/DDBJ databases">
        <authorList>
            <person name="Wallberg A."/>
        </authorList>
    </citation>
    <scope>NUCLEOTIDE SEQUENCE [LARGE SCALE GENOMIC DNA]</scope>
</reference>
<protein>
    <submittedName>
        <fullName evidence="2">Uncharacterized protein</fullName>
    </submittedName>
</protein>
<keyword evidence="3" id="KW-1185">Reference proteome</keyword>
<feature type="region of interest" description="Disordered" evidence="1">
    <location>
        <begin position="241"/>
        <end position="261"/>
    </location>
</feature>
<evidence type="ECO:0000313" key="3">
    <source>
        <dbReference type="Proteomes" id="UP001497623"/>
    </source>
</evidence>
<feature type="non-terminal residue" evidence="2">
    <location>
        <position position="261"/>
    </location>
</feature>
<sequence>NLLKPSRDVSPVSSEYCLREGSRLSPDILRDRPASASSMLACLSRRTSASSAVSRPTSPCCPLGGLAQNSTATSPLHNYGIDNVLLWSSTIFNPPDLIVNGDARGRSKSLTHINTLGAGSDMLSRGESMEAGGPHHETLGVPSSRSHHHSFRRKKLSVANRPTGWSHVHVLTVFISAPCENSVVAYGRNFQVISEILLREMKIVHEMLQGEFHLKTPNALMNNGGHIGVTAQRESKLIKASERNSVIHTSGPEAPRGRPSE</sequence>
<feature type="non-terminal residue" evidence="2">
    <location>
        <position position="1"/>
    </location>
</feature>
<evidence type="ECO:0000256" key="1">
    <source>
        <dbReference type="SAM" id="MobiDB-lite"/>
    </source>
</evidence>